<evidence type="ECO:0000313" key="2">
    <source>
        <dbReference type="EMBL" id="QHN40298.1"/>
    </source>
</evidence>
<gene>
    <name evidence="2" type="ORF">GII30_15085</name>
</gene>
<feature type="compositionally biased region" description="Basic and acidic residues" evidence="1">
    <location>
        <begin position="611"/>
        <end position="620"/>
    </location>
</feature>
<dbReference type="AlphaFoldDB" id="A0A857LPU2"/>
<accession>A0A857LPU2</accession>
<proteinExistence type="predicted"/>
<sequence length="620" mass="67653">MAEGQGQRSAASMNYAEVCSEGAASDSAARANISWEAQRKTAGPKAIAQYAAGNPAINTAMTKHNIDRVNDGAGGWRETRSIAEVVKYGDDRVARMSAAPKDGNRVALTTVGQLPWAYCEPDGTEYQAVDGNGTPKVYTEGPRAGQPVMLPRYKIREDRREEAMRYFRDWLDFQAEVLPGGHDAMHGYSINLDESRPHIQLLSDPFEPYPSKKNPDALKSGYSRAFGRHPKDPMVPQLDKSGQPVMGDDGKPKMVKDGPSAKMTRNQAGLRAYMVARGYEVDPERDEARHDRHLGLADYKDLQHAKTEVQYAMADVGAVMGEAEAMRDESVEASIRAAEAEGDLVAAHETATESGYVEGLTRGEAAVATRTAALDQREAGIDAEVARLALITEEAKGEAMVVMQEAHAEAGGITATAHAAAQTIVADADIAAERIRSQARIDGYAAGHAEGVTAGAEAWEREHGHAYRTTVRTEVEAGFADRERQLELNEAAVRRGQEANGKTDDELERKRQEVETRWAEVNAFDRDAAERGMNRWILGAMKADERTFAPHTALQHFADIGQSNYQRQHALGRAGPKNFRQTEGERREAALKKTAAAQEKNADAAKIAGQQDHDQSYGQD</sequence>
<feature type="region of interest" description="Disordered" evidence="1">
    <location>
        <begin position="226"/>
        <end position="261"/>
    </location>
</feature>
<feature type="compositionally biased region" description="Basic and acidic residues" evidence="1">
    <location>
        <begin position="580"/>
        <end position="591"/>
    </location>
</feature>
<name>A0A857LPU2_9ACTN</name>
<feature type="compositionally biased region" description="Low complexity" evidence="1">
    <location>
        <begin position="593"/>
        <end position="608"/>
    </location>
</feature>
<evidence type="ECO:0000256" key="1">
    <source>
        <dbReference type="SAM" id="MobiDB-lite"/>
    </source>
</evidence>
<organism evidence="2">
    <name type="scientific">Gordonia amarae</name>
    <dbReference type="NCBI Taxonomy" id="36821"/>
    <lineage>
        <taxon>Bacteria</taxon>
        <taxon>Bacillati</taxon>
        <taxon>Actinomycetota</taxon>
        <taxon>Actinomycetes</taxon>
        <taxon>Mycobacteriales</taxon>
        <taxon>Gordoniaceae</taxon>
        <taxon>Gordonia</taxon>
    </lineage>
</organism>
<protein>
    <submittedName>
        <fullName evidence="2">Uncharacterized protein</fullName>
    </submittedName>
</protein>
<dbReference type="RefSeq" id="WP_005182186.1">
    <property type="nucleotide sequence ID" value="NZ_CP045804.1"/>
</dbReference>
<dbReference type="EMBL" id="CP045810">
    <property type="protein sequence ID" value="QHN40298.1"/>
    <property type="molecule type" value="Genomic_DNA"/>
</dbReference>
<feature type="region of interest" description="Disordered" evidence="1">
    <location>
        <begin position="569"/>
        <end position="620"/>
    </location>
</feature>
<reference evidence="2" key="1">
    <citation type="journal article" date="2021" name="Nat. Microbiol.">
        <title>Cocultivation of an ultrasmall environmental parasitic bacterium with lytic ability against bacteria associated with wastewater foams.</title>
        <authorList>
            <person name="Batinovic S."/>
            <person name="Rose J.J.A."/>
            <person name="Ratcliffe J."/>
            <person name="Seviour R.J."/>
            <person name="Petrovski S."/>
        </authorList>
    </citation>
    <scope>NUCLEOTIDE SEQUENCE</scope>
    <source>
        <strain evidence="2">CON44</strain>
    </source>
</reference>